<dbReference type="PROSITE" id="PS00670">
    <property type="entry name" value="D_2_HYDROXYACID_DH_2"/>
    <property type="match status" value="1"/>
</dbReference>
<evidence type="ECO:0000313" key="5">
    <source>
        <dbReference type="Proteomes" id="UP000766486"/>
    </source>
</evidence>
<dbReference type="InterPro" id="IPR036291">
    <property type="entry name" value="NAD(P)-bd_dom_sf"/>
</dbReference>
<evidence type="ECO:0000313" key="4">
    <source>
        <dbReference type="EMBL" id="VUC23940.1"/>
    </source>
</evidence>
<dbReference type="InterPro" id="IPR036409">
    <property type="entry name" value="Aldolase_II/adducin_N_sf"/>
</dbReference>
<dbReference type="EMBL" id="CABFNS010000714">
    <property type="protein sequence ID" value="VUC23940.1"/>
    <property type="molecule type" value="Genomic_DNA"/>
</dbReference>
<gene>
    <name evidence="4" type="ORF">CLO192961_LOCUS130578</name>
</gene>
<dbReference type="SUPFAM" id="SSF51735">
    <property type="entry name" value="NAD(P)-binding Rossmann-fold domains"/>
    <property type="match status" value="1"/>
</dbReference>
<proteinExistence type="inferred from homology"/>
<evidence type="ECO:0000256" key="1">
    <source>
        <dbReference type="ARBA" id="ARBA00005854"/>
    </source>
</evidence>
<reference evidence="4 5" key="1">
    <citation type="submission" date="2019-06" db="EMBL/GenBank/DDBJ databases">
        <authorList>
            <person name="Broberg M."/>
        </authorList>
    </citation>
    <scope>NUCLEOTIDE SEQUENCE [LARGE SCALE GENOMIC DNA]</scope>
</reference>
<evidence type="ECO:0000256" key="2">
    <source>
        <dbReference type="ARBA" id="ARBA00023002"/>
    </source>
</evidence>
<dbReference type="Pfam" id="PF02826">
    <property type="entry name" value="2-Hacid_dh_C"/>
    <property type="match status" value="1"/>
</dbReference>
<name>A0ABY6TZ30_BIOOC</name>
<accession>A0ABY6TZ30</accession>
<organism evidence="4 5">
    <name type="scientific">Bionectria ochroleuca</name>
    <name type="common">Gliocladium roseum</name>
    <dbReference type="NCBI Taxonomy" id="29856"/>
    <lineage>
        <taxon>Eukaryota</taxon>
        <taxon>Fungi</taxon>
        <taxon>Dikarya</taxon>
        <taxon>Ascomycota</taxon>
        <taxon>Pezizomycotina</taxon>
        <taxon>Sordariomycetes</taxon>
        <taxon>Hypocreomycetidae</taxon>
        <taxon>Hypocreales</taxon>
        <taxon>Bionectriaceae</taxon>
        <taxon>Clonostachys</taxon>
    </lineage>
</organism>
<comment type="caution">
    <text evidence="4">The sequence shown here is derived from an EMBL/GenBank/DDBJ whole genome shotgun (WGS) entry which is preliminary data.</text>
</comment>
<comment type="similarity">
    <text evidence="1">Belongs to the D-isomer specific 2-hydroxyacid dehydrogenase family.</text>
</comment>
<dbReference type="InterPro" id="IPR050223">
    <property type="entry name" value="D-isomer_2-hydroxyacid_DH"/>
</dbReference>
<dbReference type="SMART" id="SM01007">
    <property type="entry name" value="Aldolase_II"/>
    <property type="match status" value="1"/>
</dbReference>
<dbReference type="PANTHER" id="PTHR10996">
    <property type="entry name" value="2-HYDROXYACID DEHYDROGENASE-RELATED"/>
    <property type="match status" value="1"/>
</dbReference>
<dbReference type="InterPro" id="IPR029753">
    <property type="entry name" value="D-isomer_DH_CS"/>
</dbReference>
<keyword evidence="5" id="KW-1185">Reference proteome</keyword>
<feature type="domain" description="Class II aldolase/adducin N-terminal" evidence="3">
    <location>
        <begin position="10"/>
        <end position="170"/>
    </location>
</feature>
<dbReference type="SUPFAM" id="SSF53639">
    <property type="entry name" value="AraD/HMP-PK domain-like"/>
    <property type="match status" value="1"/>
</dbReference>
<dbReference type="Gene3D" id="3.40.225.10">
    <property type="entry name" value="Class II aldolase/adducin N-terminal domain"/>
    <property type="match status" value="1"/>
</dbReference>
<dbReference type="Proteomes" id="UP000766486">
    <property type="component" value="Unassembled WGS sequence"/>
</dbReference>
<dbReference type="Gene3D" id="3.40.50.720">
    <property type="entry name" value="NAD(P)-binding Rossmann-like Domain"/>
    <property type="match status" value="2"/>
</dbReference>
<protein>
    <recommendedName>
        <fullName evidence="3">Class II aldolase/adducin N-terminal domain-containing protein</fullName>
    </recommendedName>
</protein>
<evidence type="ECO:0000259" key="3">
    <source>
        <dbReference type="SMART" id="SM01007"/>
    </source>
</evidence>
<keyword evidence="2" id="KW-0560">Oxidoreductase</keyword>
<dbReference type="PANTHER" id="PTHR10996:SF257">
    <property type="entry name" value="GLYOXYLATE REDUCTASE 1"/>
    <property type="match status" value="1"/>
</dbReference>
<sequence length="301" mass="33198">MFEERLYRKQHLATAFRVFADRGFDEGIAGHISVRDSILTDHFWLNPLSMHVSQIKVSDLILVDEDGFIVEGDQLINTAAFTIHSAIHKAPGQTIDEAAFWPERVHSSNNNSSIFHSAVYDQFVKILDISGMGVIGRQVARRARAFGMVVRYRNRSTLAPEFEEGAEYVSFDVLLEESDVLSLNLPLTAKTHHLISHHEFGRMKDKSVIFNIARGAIIDEEALVAALQSGKISSAGLDVFENEPEVHPGLLSNPHVLLVPHMGTLTVETGAKMEETANANVKEYLGTNTAPGQVSGRGSLL</sequence>
<dbReference type="InterPro" id="IPR006140">
    <property type="entry name" value="D-isomer_DH_NAD-bd"/>
</dbReference>
<dbReference type="Pfam" id="PF00596">
    <property type="entry name" value="Aldolase_II"/>
    <property type="match status" value="1"/>
</dbReference>
<dbReference type="PROSITE" id="PS00671">
    <property type="entry name" value="D_2_HYDROXYACID_DH_3"/>
    <property type="match status" value="1"/>
</dbReference>
<dbReference type="InterPro" id="IPR001303">
    <property type="entry name" value="Aldolase_II/adducin_N"/>
</dbReference>